<dbReference type="GO" id="GO:0032259">
    <property type="term" value="P:methylation"/>
    <property type="evidence" value="ECO:0007669"/>
    <property type="project" value="UniProtKB-KW"/>
</dbReference>
<accession>A0A1C7EEH7</accession>
<sequence>MDEQVYDNHLNIITVGHQQGFTDSLHHHRYEPTPYDLLDVLFTHYPVISEDQLVDVGCGKGRLNFYVYHFFGTKSAGIEMNPVFYAEALENKKRYLEQHEDAESSISFYNCLAQDYQVADQDNKFYFFNPFSVQVFISFLNNVLRSAEEAPRTVDIVLFFAPQEYSEYLETSTAFLLVKEIQLPDFHKEPRERFLIYRLCKMDLN</sequence>
<evidence type="ECO:0000313" key="1">
    <source>
        <dbReference type="EMBL" id="ANU22091.1"/>
    </source>
</evidence>
<dbReference type="KEGG" id="pdg:BCM40_01500"/>
<keyword evidence="1" id="KW-0489">Methyltransferase</keyword>
<organism evidence="1 2">
    <name type="scientific">Planococcus donghaensis</name>
    <dbReference type="NCBI Taxonomy" id="414778"/>
    <lineage>
        <taxon>Bacteria</taxon>
        <taxon>Bacillati</taxon>
        <taxon>Bacillota</taxon>
        <taxon>Bacilli</taxon>
        <taxon>Bacillales</taxon>
        <taxon>Caryophanaceae</taxon>
        <taxon>Planococcus</taxon>
    </lineage>
</organism>
<reference evidence="1" key="1">
    <citation type="submission" date="2016-10" db="EMBL/GenBank/DDBJ databases">
        <authorList>
            <person name="See-Too W.S."/>
        </authorList>
    </citation>
    <scope>NUCLEOTIDE SEQUENCE</scope>
    <source>
        <strain evidence="1">DSM 22276</strain>
    </source>
</reference>
<gene>
    <name evidence="1" type="ORF">BCM40_01500</name>
</gene>
<dbReference type="OrthoDB" id="9780095at2"/>
<dbReference type="GO" id="GO:0008168">
    <property type="term" value="F:methyltransferase activity"/>
    <property type="evidence" value="ECO:0007669"/>
    <property type="project" value="UniProtKB-KW"/>
</dbReference>
<dbReference type="STRING" id="414778.BCM40_01500"/>
<dbReference type="InterPro" id="IPR029063">
    <property type="entry name" value="SAM-dependent_MTases_sf"/>
</dbReference>
<evidence type="ECO:0000313" key="2">
    <source>
        <dbReference type="Proteomes" id="UP000092495"/>
    </source>
</evidence>
<dbReference type="Gene3D" id="3.40.50.150">
    <property type="entry name" value="Vaccinia Virus protein VP39"/>
    <property type="match status" value="1"/>
</dbReference>
<name>A0A1C7EEH7_9BACL</name>
<dbReference type="AlphaFoldDB" id="A0A1C7EEH7"/>
<keyword evidence="2" id="KW-1185">Reference proteome</keyword>
<keyword evidence="1" id="KW-0808">Transferase</keyword>
<proteinExistence type="predicted"/>
<dbReference type="RefSeq" id="WP_065525222.1">
    <property type="nucleotide sequence ID" value="NZ_CP016543.2"/>
</dbReference>
<dbReference type="EMBL" id="CP016543">
    <property type="protein sequence ID" value="ANU22091.1"/>
    <property type="molecule type" value="Genomic_DNA"/>
</dbReference>
<protein>
    <submittedName>
        <fullName evidence="1">SAM-dependent methyltransferase</fullName>
    </submittedName>
</protein>
<dbReference type="Proteomes" id="UP000092495">
    <property type="component" value="Chromosome"/>
</dbReference>
<dbReference type="SUPFAM" id="SSF53335">
    <property type="entry name" value="S-adenosyl-L-methionine-dependent methyltransferases"/>
    <property type="match status" value="1"/>
</dbReference>